<comment type="caution">
    <text evidence="3">The sequence shown here is derived from an EMBL/GenBank/DDBJ whole genome shotgun (WGS) entry which is preliminary data.</text>
</comment>
<keyword evidence="2" id="KW-0732">Signal</keyword>
<protein>
    <submittedName>
        <fullName evidence="3">Uncharacterized protein</fullName>
    </submittedName>
</protein>
<evidence type="ECO:0000256" key="1">
    <source>
        <dbReference type="SAM" id="MobiDB-lite"/>
    </source>
</evidence>
<feature type="chain" id="PRO_5034278156" evidence="2">
    <location>
        <begin position="43"/>
        <end position="115"/>
    </location>
</feature>
<evidence type="ECO:0000313" key="4">
    <source>
        <dbReference type="Proteomes" id="UP000596902"/>
    </source>
</evidence>
<evidence type="ECO:0000313" key="3">
    <source>
        <dbReference type="EMBL" id="KAF7675467.1"/>
    </source>
</evidence>
<sequence length="115" mass="12345">MHLPGAVVAHPPYHPPPVWLPYCVQLLLAFYVSISLGQPAGASPVDTSISVVRQLSPTPVKPVSARFYPAANFDLHSPLPQAESDLGSGNLRPSPMEQLNTTCFPESTGHDIFNS</sequence>
<organism evidence="3 4">
    <name type="scientific">Alternaria burnsii</name>
    <dbReference type="NCBI Taxonomy" id="1187904"/>
    <lineage>
        <taxon>Eukaryota</taxon>
        <taxon>Fungi</taxon>
        <taxon>Dikarya</taxon>
        <taxon>Ascomycota</taxon>
        <taxon>Pezizomycotina</taxon>
        <taxon>Dothideomycetes</taxon>
        <taxon>Pleosporomycetidae</taxon>
        <taxon>Pleosporales</taxon>
        <taxon>Pleosporineae</taxon>
        <taxon>Pleosporaceae</taxon>
        <taxon>Alternaria</taxon>
        <taxon>Alternaria sect. Alternaria</taxon>
    </lineage>
</organism>
<feature type="signal peptide" evidence="2">
    <location>
        <begin position="1"/>
        <end position="42"/>
    </location>
</feature>
<evidence type="ECO:0000256" key="2">
    <source>
        <dbReference type="SAM" id="SignalP"/>
    </source>
</evidence>
<dbReference type="AlphaFoldDB" id="A0A8H7B331"/>
<reference evidence="3" key="1">
    <citation type="submission" date="2020-01" db="EMBL/GenBank/DDBJ databases">
        <authorList>
            <person name="Feng Z.H.Z."/>
        </authorList>
    </citation>
    <scope>NUCLEOTIDE SEQUENCE</scope>
    <source>
        <strain evidence="3">CBS107.38</strain>
    </source>
</reference>
<name>A0A8H7B331_9PLEO</name>
<dbReference type="EMBL" id="JAAABM010000008">
    <property type="protein sequence ID" value="KAF7675467.1"/>
    <property type="molecule type" value="Genomic_DNA"/>
</dbReference>
<keyword evidence="4" id="KW-1185">Reference proteome</keyword>
<reference evidence="3" key="2">
    <citation type="submission" date="2020-08" db="EMBL/GenBank/DDBJ databases">
        <title>Draft Genome Sequence of Cumin Blight Pathogen Alternaria burnsii.</title>
        <authorList>
            <person name="Feng Z."/>
        </authorList>
    </citation>
    <scope>NUCLEOTIDE SEQUENCE</scope>
    <source>
        <strain evidence="3">CBS107.38</strain>
    </source>
</reference>
<accession>A0A8H7B331</accession>
<feature type="region of interest" description="Disordered" evidence="1">
    <location>
        <begin position="79"/>
        <end position="115"/>
    </location>
</feature>
<dbReference type="GeneID" id="62204411"/>
<dbReference type="RefSeq" id="XP_038785730.1">
    <property type="nucleotide sequence ID" value="XM_038931233.1"/>
</dbReference>
<gene>
    <name evidence="3" type="ORF">GT037_006186</name>
</gene>
<dbReference type="Proteomes" id="UP000596902">
    <property type="component" value="Unassembled WGS sequence"/>
</dbReference>
<proteinExistence type="predicted"/>